<dbReference type="Gene3D" id="2.30.30.140">
    <property type="match status" value="1"/>
</dbReference>
<dbReference type="GO" id="GO:0003682">
    <property type="term" value="F:chromatin binding"/>
    <property type="evidence" value="ECO:0007669"/>
    <property type="project" value="InterPro"/>
</dbReference>
<organism evidence="2 3">
    <name type="scientific">Papaver somniferum</name>
    <name type="common">Opium poppy</name>
    <dbReference type="NCBI Taxonomy" id="3469"/>
    <lineage>
        <taxon>Eukaryota</taxon>
        <taxon>Viridiplantae</taxon>
        <taxon>Streptophyta</taxon>
        <taxon>Embryophyta</taxon>
        <taxon>Tracheophyta</taxon>
        <taxon>Spermatophyta</taxon>
        <taxon>Magnoliopsida</taxon>
        <taxon>Ranunculales</taxon>
        <taxon>Papaveraceae</taxon>
        <taxon>Papaveroideae</taxon>
        <taxon>Papaver</taxon>
    </lineage>
</organism>
<dbReference type="Pfam" id="PF16719">
    <property type="entry name" value="SAWADEE"/>
    <property type="match status" value="1"/>
</dbReference>
<evidence type="ECO:0000259" key="1">
    <source>
        <dbReference type="Pfam" id="PF16719"/>
    </source>
</evidence>
<evidence type="ECO:0000313" key="2">
    <source>
        <dbReference type="EMBL" id="RZC51364.1"/>
    </source>
</evidence>
<feature type="domain" description="SAWADEE" evidence="1">
    <location>
        <begin position="117"/>
        <end position="244"/>
    </location>
</feature>
<accession>A0A4Y7IR55</accession>
<dbReference type="InterPro" id="IPR039276">
    <property type="entry name" value="SHH1/2"/>
</dbReference>
<dbReference type="Gene3D" id="2.40.50.40">
    <property type="match status" value="1"/>
</dbReference>
<dbReference type="EMBL" id="CM010716">
    <property type="protein sequence ID" value="RZC51364.1"/>
    <property type="molecule type" value="Genomic_DNA"/>
</dbReference>
<proteinExistence type="predicted"/>
<dbReference type="PANTHER" id="PTHR33827:SF3">
    <property type="entry name" value="OS09G0346900 PROTEIN"/>
    <property type="match status" value="1"/>
</dbReference>
<dbReference type="InterPro" id="IPR032001">
    <property type="entry name" value="SAWADEE_dom"/>
</dbReference>
<dbReference type="AlphaFoldDB" id="A0A4Y7IR55"/>
<dbReference type="PANTHER" id="PTHR33827">
    <property type="entry name" value="PROTEIN SAWADEE HOMEODOMAIN HOMOLOG 2"/>
    <property type="match status" value="1"/>
</dbReference>
<dbReference type="Gramene" id="RZC51364">
    <property type="protein sequence ID" value="RZC51364"/>
    <property type="gene ID" value="C5167_019800"/>
</dbReference>
<sequence>MGRLRPRESPSFNKSEIQYMQKLLKDVRKESLNQEFCEKVARKFSREAGRAGKPAIQWEQVQDWFQNKCQASPDKVINNPLTTSKQEVTPLSDKSLSSKLEDFSDNSKGGKLLDMSDVQFEAKSAKDEAWYDVSLFLTHRIVGSGEPEVRVRFAGFGAEEDEWVSVKKAVRERSIPIEPSECETVEVGDLVLCFQESEDQAIYFDAHILEIHRRLHDIRGCRCDFLVRYDHDNSEENVRLRRLCRRPQC</sequence>
<dbReference type="OMA" id="QRKMHDI"/>
<keyword evidence="3" id="KW-1185">Reference proteome</keyword>
<dbReference type="OrthoDB" id="1885884at2759"/>
<reference evidence="2 3" key="1">
    <citation type="journal article" date="2018" name="Science">
        <title>The opium poppy genome and morphinan production.</title>
        <authorList>
            <person name="Guo L."/>
            <person name="Winzer T."/>
            <person name="Yang X."/>
            <person name="Li Y."/>
            <person name="Ning Z."/>
            <person name="He Z."/>
            <person name="Teodor R."/>
            <person name="Lu Y."/>
            <person name="Bowser T.A."/>
            <person name="Graham I.A."/>
            <person name="Ye K."/>
        </authorList>
    </citation>
    <scope>NUCLEOTIDE SEQUENCE [LARGE SCALE GENOMIC DNA]</scope>
    <source>
        <strain evidence="3">cv. HN1</strain>
        <tissue evidence="2">Leaves</tissue>
    </source>
</reference>
<dbReference type="Proteomes" id="UP000316621">
    <property type="component" value="Chromosome 2"/>
</dbReference>
<name>A0A4Y7IR55_PAPSO</name>
<gene>
    <name evidence="2" type="ORF">C5167_019800</name>
</gene>
<evidence type="ECO:0000313" key="3">
    <source>
        <dbReference type="Proteomes" id="UP000316621"/>
    </source>
</evidence>
<protein>
    <recommendedName>
        <fullName evidence="1">SAWADEE domain-containing protein</fullName>
    </recommendedName>
</protein>